<accession>A0A2M4C0M1</accession>
<reference evidence="2" key="1">
    <citation type="submission" date="2018-01" db="EMBL/GenBank/DDBJ databases">
        <title>An insight into the sialome of Amazonian anophelines.</title>
        <authorList>
            <person name="Ribeiro J.M."/>
            <person name="Scarpassa V."/>
            <person name="Calvo E."/>
        </authorList>
    </citation>
    <scope>NUCLEOTIDE SEQUENCE</scope>
    <source>
        <tissue evidence="2">Salivary glands</tissue>
    </source>
</reference>
<protein>
    <submittedName>
        <fullName evidence="2">Putative secreted protein</fullName>
    </submittedName>
</protein>
<evidence type="ECO:0000313" key="2">
    <source>
        <dbReference type="EMBL" id="MBW58853.1"/>
    </source>
</evidence>
<keyword evidence="1" id="KW-0732">Signal</keyword>
<dbReference type="AlphaFoldDB" id="A0A2M4C0M1"/>
<feature type="signal peptide" evidence="1">
    <location>
        <begin position="1"/>
        <end position="23"/>
    </location>
</feature>
<dbReference type="EMBL" id="GGFJ01009712">
    <property type="protein sequence ID" value="MBW58853.1"/>
    <property type="molecule type" value="Transcribed_RNA"/>
</dbReference>
<sequence>MITHWTLLMAVMLLAVGPYRALGRPTEPEVQSLRMEEVYSELADEFRQLHNQELRLLQYLAVQAEHQQREEAYLQRQREHREQLHEARNSLLDQGSLLDDIPAEYGPTSGVASGGDGTGTLSAGVVNGRSLSAYGTDLTDQTESLQREIPHQKNKAEKKNNHYMSLCHFKLCNMGRKRNQRFAQLWN</sequence>
<proteinExistence type="predicted"/>
<name>A0A2M4C0M1_9DIPT</name>
<organism evidence="2">
    <name type="scientific">Anopheles marajoara</name>
    <dbReference type="NCBI Taxonomy" id="58244"/>
    <lineage>
        <taxon>Eukaryota</taxon>
        <taxon>Metazoa</taxon>
        <taxon>Ecdysozoa</taxon>
        <taxon>Arthropoda</taxon>
        <taxon>Hexapoda</taxon>
        <taxon>Insecta</taxon>
        <taxon>Pterygota</taxon>
        <taxon>Neoptera</taxon>
        <taxon>Endopterygota</taxon>
        <taxon>Diptera</taxon>
        <taxon>Nematocera</taxon>
        <taxon>Culicoidea</taxon>
        <taxon>Culicidae</taxon>
        <taxon>Anophelinae</taxon>
        <taxon>Anopheles</taxon>
    </lineage>
</organism>
<feature type="chain" id="PRO_5014954168" evidence="1">
    <location>
        <begin position="24"/>
        <end position="187"/>
    </location>
</feature>
<evidence type="ECO:0000256" key="1">
    <source>
        <dbReference type="SAM" id="SignalP"/>
    </source>
</evidence>